<reference evidence="1 2" key="1">
    <citation type="submission" date="2018-02" db="EMBL/GenBank/DDBJ databases">
        <title>Insights into the biology of acidophilic members of the Acidiferrobacteraceae family derived from comparative genomic analyses.</title>
        <authorList>
            <person name="Issotta F."/>
            <person name="Thyssen C."/>
            <person name="Mena C."/>
            <person name="Moya A."/>
            <person name="Bellenberg S."/>
            <person name="Sproer C."/>
            <person name="Covarrubias P.C."/>
            <person name="Sand W."/>
            <person name="Quatrini R."/>
            <person name="Vera M."/>
        </authorList>
    </citation>
    <scope>NUCLEOTIDE SEQUENCE [LARGE SCALE GENOMIC DNA]</scope>
    <source>
        <strain evidence="2">m-1</strain>
    </source>
</reference>
<name>A0A1C2G0G8_9GAMM</name>
<evidence type="ECO:0000313" key="1">
    <source>
        <dbReference type="EMBL" id="RCN57248.1"/>
    </source>
</evidence>
<dbReference type="SUPFAM" id="SSF50447">
    <property type="entry name" value="Translation proteins"/>
    <property type="match status" value="1"/>
</dbReference>
<dbReference type="GO" id="GO:0016779">
    <property type="term" value="F:nucleotidyltransferase activity"/>
    <property type="evidence" value="ECO:0007669"/>
    <property type="project" value="UniProtKB-KW"/>
</dbReference>
<dbReference type="InterPro" id="IPR044138">
    <property type="entry name" value="CysN_II"/>
</dbReference>
<protein>
    <submittedName>
        <fullName evidence="1">Sulfate adenylyltransferase</fullName>
    </submittedName>
</protein>
<dbReference type="InterPro" id="IPR027417">
    <property type="entry name" value="P-loop_NTPase"/>
</dbReference>
<keyword evidence="2" id="KW-1185">Reference proteome</keyword>
<dbReference type="InterPro" id="IPR009001">
    <property type="entry name" value="Transl_elong_EF1A/Init_IF2_C"/>
</dbReference>
<evidence type="ECO:0000313" key="2">
    <source>
        <dbReference type="Proteomes" id="UP000253250"/>
    </source>
</evidence>
<keyword evidence="1" id="KW-0548">Nucleotidyltransferase</keyword>
<dbReference type="PROSITE" id="PS51722">
    <property type="entry name" value="G_TR_2"/>
    <property type="match status" value="1"/>
</dbReference>
<dbReference type="SUPFAM" id="SSF52540">
    <property type="entry name" value="P-loop containing nucleoside triphosphate hydrolases"/>
    <property type="match status" value="1"/>
</dbReference>
<dbReference type="Gene3D" id="3.40.50.300">
    <property type="entry name" value="P-loop containing nucleotide triphosphate hydrolases"/>
    <property type="match status" value="1"/>
</dbReference>
<dbReference type="CDD" id="cd04166">
    <property type="entry name" value="CysN_ATPS"/>
    <property type="match status" value="1"/>
</dbReference>
<dbReference type="AlphaFoldDB" id="A0A1C2G0G8"/>
<dbReference type="InterPro" id="IPR000795">
    <property type="entry name" value="T_Tr_GTP-bd_dom"/>
</dbReference>
<dbReference type="InterPro" id="IPR009000">
    <property type="entry name" value="Transl_B-barrel_sf"/>
</dbReference>
<dbReference type="InterPro" id="IPR011779">
    <property type="entry name" value="SO4_adenylTrfase_lsu"/>
</dbReference>
<gene>
    <name evidence="1" type="ORF">C4900_13940</name>
</gene>
<dbReference type="InterPro" id="IPR031157">
    <property type="entry name" value="G_TR_CS"/>
</dbReference>
<dbReference type="EMBL" id="PSYR01000002">
    <property type="protein sequence ID" value="RCN57248.1"/>
    <property type="molecule type" value="Genomic_DNA"/>
</dbReference>
<proteinExistence type="predicted"/>
<dbReference type="InterPro" id="IPR044139">
    <property type="entry name" value="CysN_NoDQ_III"/>
</dbReference>
<dbReference type="NCBIfam" id="TIGR02034">
    <property type="entry name" value="CysN"/>
    <property type="match status" value="1"/>
</dbReference>
<dbReference type="GO" id="GO:0006790">
    <property type="term" value="P:sulfur compound metabolic process"/>
    <property type="evidence" value="ECO:0007669"/>
    <property type="project" value="InterPro"/>
</dbReference>
<comment type="caution">
    <text evidence="1">The sequence shown here is derived from an EMBL/GenBank/DDBJ whole genome shotgun (WGS) entry which is preliminary data.</text>
</comment>
<keyword evidence="1" id="KW-0808">Transferase</keyword>
<dbReference type="Gene3D" id="2.40.30.10">
    <property type="entry name" value="Translation factors"/>
    <property type="match status" value="2"/>
</dbReference>
<dbReference type="PRINTS" id="PR00315">
    <property type="entry name" value="ELONGATNFCT"/>
</dbReference>
<dbReference type="GO" id="GO:0003924">
    <property type="term" value="F:GTPase activity"/>
    <property type="evidence" value="ECO:0007669"/>
    <property type="project" value="InterPro"/>
</dbReference>
<dbReference type="OrthoDB" id="9804504at2"/>
<dbReference type="Pfam" id="PF22594">
    <property type="entry name" value="GTP-eEF1A_C"/>
    <property type="match status" value="1"/>
</dbReference>
<dbReference type="InterPro" id="IPR054696">
    <property type="entry name" value="GTP-eEF1A_C"/>
</dbReference>
<organism evidence="1 2">
    <name type="scientific">Acidiferrobacter thiooxydans</name>
    <dbReference type="NCBI Taxonomy" id="163359"/>
    <lineage>
        <taxon>Bacteria</taxon>
        <taxon>Pseudomonadati</taxon>
        <taxon>Pseudomonadota</taxon>
        <taxon>Gammaproteobacteria</taxon>
        <taxon>Acidiferrobacterales</taxon>
        <taxon>Acidiferrobacteraceae</taxon>
        <taxon>Acidiferrobacter</taxon>
    </lineage>
</organism>
<dbReference type="PROSITE" id="PS00301">
    <property type="entry name" value="G_TR_1"/>
    <property type="match status" value="1"/>
</dbReference>
<sequence>MAASNAGFDTPESHPKDLLRFMTAGSVDDGKSTLIGRLLHDAKALMDDHIDALARTAARRGLKDLDLSHVTDGLQGEREQGITIDVAYRSFETARRRFIIADTPGHEQYTRNMVTGATNADVAVVLVDACKYWLPQSRRHACLADTVGIRQLVVAVNKMDLIGYCEAAFAHIRDEFLDFASRLHFARVTFIPMSALKGDMVVERGGNLPWYEGPTLLEALEQADIPGAVGGAHGAPFRFPVQWVSRPGAPGRAARRGYMGRVASGGVAVGDEVMVLPSGRRTHVEEIDTHDGVLARTQAPQSVTLYLEDDVDVARGDMIVAAPSPPAVTKAFAATVCWLSSEPMSLRRRRYLIKHGTKTVSALFSRPHYRLNIATLERDTGVATLAMNDIGRVTVHVQDPLPWDTYIANRATGSFIVIDALTHDTVGAGLIEGSADAPEALAS</sequence>
<dbReference type="Proteomes" id="UP000253250">
    <property type="component" value="Unassembled WGS sequence"/>
</dbReference>
<dbReference type="GO" id="GO:0005525">
    <property type="term" value="F:GTP binding"/>
    <property type="evidence" value="ECO:0007669"/>
    <property type="project" value="InterPro"/>
</dbReference>
<dbReference type="STRING" id="163359.A9R16_01120"/>
<dbReference type="SUPFAM" id="SSF50465">
    <property type="entry name" value="EF-Tu/eEF-1alpha/eIF2-gamma C-terminal domain"/>
    <property type="match status" value="1"/>
</dbReference>
<dbReference type="CDD" id="cd04095">
    <property type="entry name" value="CysN_NoDQ_III"/>
    <property type="match status" value="1"/>
</dbReference>
<dbReference type="CDD" id="cd03695">
    <property type="entry name" value="CysN_NodQ_II"/>
    <property type="match status" value="1"/>
</dbReference>
<dbReference type="PANTHER" id="PTHR23115">
    <property type="entry name" value="TRANSLATION FACTOR"/>
    <property type="match status" value="1"/>
</dbReference>
<accession>A0A1C2G0G8</accession>
<dbReference type="FunFam" id="3.40.50.300:FF:000119">
    <property type="entry name" value="Sulfate adenylyltransferase subunit 1"/>
    <property type="match status" value="1"/>
</dbReference>
<dbReference type="Pfam" id="PF00009">
    <property type="entry name" value="GTP_EFTU"/>
    <property type="match status" value="1"/>
</dbReference>
<dbReference type="InterPro" id="IPR041757">
    <property type="entry name" value="CysN_GTP-bd"/>
</dbReference>
<dbReference type="InterPro" id="IPR050100">
    <property type="entry name" value="TRAFAC_GTPase_members"/>
</dbReference>